<dbReference type="InterPro" id="IPR015422">
    <property type="entry name" value="PyrdxlP-dep_Trfase_small"/>
</dbReference>
<dbReference type="PANTHER" id="PTHR43586:SF21">
    <property type="entry name" value="PYRIDOXAL PHOSPHATE (PLP)-DEPENDENT ASPARTATE AMINOTRANSFERASE SUPERFAMILY"/>
    <property type="match status" value="1"/>
</dbReference>
<proteinExistence type="predicted"/>
<feature type="domain" description="Aminotransferase class V" evidence="1">
    <location>
        <begin position="52"/>
        <end position="294"/>
    </location>
</feature>
<dbReference type="EMBL" id="JAUCGR010000001">
    <property type="protein sequence ID" value="MDM7829759.1"/>
    <property type="molecule type" value="Genomic_DNA"/>
</dbReference>
<evidence type="ECO:0000313" key="3">
    <source>
        <dbReference type="Proteomes" id="UP001321453"/>
    </source>
</evidence>
<gene>
    <name evidence="2" type="ORF">QRT05_00290</name>
</gene>
<dbReference type="RefSeq" id="WP_289444138.1">
    <property type="nucleotide sequence ID" value="NZ_JAUCGR010000001.1"/>
</dbReference>
<accession>A0ABT7S489</accession>
<comment type="caution">
    <text evidence="2">The sequence shown here is derived from an EMBL/GenBank/DDBJ whole genome shotgun (WGS) entry which is preliminary data.</text>
</comment>
<protein>
    <submittedName>
        <fullName evidence="2">Aminotransferase class V-fold PLP-dependent enzyme</fullName>
    </submittedName>
</protein>
<dbReference type="PANTHER" id="PTHR43586">
    <property type="entry name" value="CYSTEINE DESULFURASE"/>
    <property type="match status" value="1"/>
</dbReference>
<evidence type="ECO:0000259" key="1">
    <source>
        <dbReference type="Pfam" id="PF00266"/>
    </source>
</evidence>
<evidence type="ECO:0000313" key="2">
    <source>
        <dbReference type="EMBL" id="MDM7829759.1"/>
    </source>
</evidence>
<dbReference type="InterPro" id="IPR015421">
    <property type="entry name" value="PyrdxlP-dep_Trfase_major"/>
</dbReference>
<name>A0ABT7S489_9CELL</name>
<dbReference type="GO" id="GO:0008483">
    <property type="term" value="F:transaminase activity"/>
    <property type="evidence" value="ECO:0007669"/>
    <property type="project" value="UniProtKB-KW"/>
</dbReference>
<dbReference type="Pfam" id="PF00266">
    <property type="entry name" value="Aminotran_5"/>
    <property type="match status" value="1"/>
</dbReference>
<dbReference type="Gene3D" id="3.40.640.10">
    <property type="entry name" value="Type I PLP-dependent aspartate aminotransferase-like (Major domain)"/>
    <property type="match status" value="1"/>
</dbReference>
<keyword evidence="3" id="KW-1185">Reference proteome</keyword>
<keyword evidence="2" id="KW-0032">Aminotransferase</keyword>
<reference evidence="2 3" key="1">
    <citation type="submission" date="2023-06" db="EMBL/GenBank/DDBJ databases">
        <title>Cellulomonas sp. MW9 Whole genome sequence.</title>
        <authorList>
            <person name="Park S."/>
        </authorList>
    </citation>
    <scope>NUCLEOTIDE SEQUENCE [LARGE SCALE GENOMIC DNA]</scope>
    <source>
        <strain evidence="2 3">MW9</strain>
    </source>
</reference>
<organism evidence="2 3">
    <name type="scientific">Cellulomonas edaphi</name>
    <dbReference type="NCBI Taxonomy" id="3053468"/>
    <lineage>
        <taxon>Bacteria</taxon>
        <taxon>Bacillati</taxon>
        <taxon>Actinomycetota</taxon>
        <taxon>Actinomycetes</taxon>
        <taxon>Micrococcales</taxon>
        <taxon>Cellulomonadaceae</taxon>
        <taxon>Cellulomonas</taxon>
    </lineage>
</organism>
<dbReference type="InterPro" id="IPR015424">
    <property type="entry name" value="PyrdxlP-dep_Trfase"/>
</dbReference>
<dbReference type="InterPro" id="IPR000192">
    <property type="entry name" value="Aminotrans_V_dom"/>
</dbReference>
<dbReference type="SUPFAM" id="SSF53383">
    <property type="entry name" value="PLP-dependent transferases"/>
    <property type="match status" value="1"/>
</dbReference>
<dbReference type="Proteomes" id="UP001321453">
    <property type="component" value="Unassembled WGS sequence"/>
</dbReference>
<sequence length="346" mass="35459">MTTDLRSEFAHAPGYIDAATVGLPALATLAALRDALDEWQAGRADLHAYDAAVAAARTSYARLVGVAPTDVAIGAQTSALVGLVASALPDGAEVLVVDGDFSSVVYPFLAHADRGITVRHAPLAALADEVRPTTAVVAFSLVQSRDGSVADVDAVLAAARSAGALTLCDTTQAGWMPVDASRFDVTVCSAYKWLAAPRGVAFLTARREVVEGLRPLAAGWYAGDDVWGSCYGPNMRLATGARGLDVSPAWLCWVGAAPVLELWAATDMAAVRAHAVGLADSLRAGLSLAPGGSAIVSLPDASGAVGDRLRAAGCRVAGRAGGVRLAFHVWNDADDVSRALTALAPH</sequence>
<dbReference type="Gene3D" id="3.90.1150.10">
    <property type="entry name" value="Aspartate Aminotransferase, domain 1"/>
    <property type="match status" value="1"/>
</dbReference>
<keyword evidence="2" id="KW-0808">Transferase</keyword>